<dbReference type="Proteomes" id="UP001589535">
    <property type="component" value="Unassembled WGS sequence"/>
</dbReference>
<organism evidence="2 3">
    <name type="scientific">Amycolatopsis plumensis</name>
    <dbReference type="NCBI Taxonomy" id="236508"/>
    <lineage>
        <taxon>Bacteria</taxon>
        <taxon>Bacillati</taxon>
        <taxon>Actinomycetota</taxon>
        <taxon>Actinomycetes</taxon>
        <taxon>Pseudonocardiales</taxon>
        <taxon>Pseudonocardiaceae</taxon>
        <taxon>Amycolatopsis</taxon>
    </lineage>
</organism>
<dbReference type="RefSeq" id="WP_378208310.1">
    <property type="nucleotide sequence ID" value="NZ_JBHMBK010000104.1"/>
</dbReference>
<name>A0ABV5UMY8_9PSEU</name>
<evidence type="ECO:0000313" key="2">
    <source>
        <dbReference type="EMBL" id="MFB9691398.1"/>
    </source>
</evidence>
<dbReference type="EMBL" id="JBHMBK010000104">
    <property type="protein sequence ID" value="MFB9691398.1"/>
    <property type="molecule type" value="Genomic_DNA"/>
</dbReference>
<dbReference type="PANTHER" id="PTHR33215">
    <property type="entry name" value="PROTEIN DISTAL ANTENNA"/>
    <property type="match status" value="1"/>
</dbReference>
<evidence type="ECO:0000256" key="1">
    <source>
        <dbReference type="SAM" id="Coils"/>
    </source>
</evidence>
<evidence type="ECO:0000313" key="3">
    <source>
        <dbReference type="Proteomes" id="UP001589535"/>
    </source>
</evidence>
<proteinExistence type="predicted"/>
<reference evidence="2 3" key="1">
    <citation type="submission" date="2024-09" db="EMBL/GenBank/DDBJ databases">
        <authorList>
            <person name="Sun Q."/>
            <person name="Mori K."/>
        </authorList>
    </citation>
    <scope>NUCLEOTIDE SEQUENCE [LARGE SCALE GENOMIC DNA]</scope>
    <source>
        <strain evidence="2 3">JCM 13852</strain>
    </source>
</reference>
<dbReference type="Gene3D" id="1.10.10.60">
    <property type="entry name" value="Homeodomain-like"/>
    <property type="match status" value="1"/>
</dbReference>
<keyword evidence="1" id="KW-0175">Coiled coil</keyword>
<accession>A0ABV5UMY8</accession>
<dbReference type="InterPro" id="IPR002514">
    <property type="entry name" value="Transposase_8"/>
</dbReference>
<dbReference type="InterPro" id="IPR051839">
    <property type="entry name" value="RD_transcriptional_regulator"/>
</dbReference>
<dbReference type="Pfam" id="PF01527">
    <property type="entry name" value="HTH_Tnp_1"/>
    <property type="match status" value="1"/>
</dbReference>
<feature type="non-terminal residue" evidence="2">
    <location>
        <position position="1"/>
    </location>
</feature>
<comment type="caution">
    <text evidence="2">The sequence shown here is derived from an EMBL/GenBank/DDBJ whole genome shotgun (WGS) entry which is preliminary data.</text>
</comment>
<feature type="coiled-coil region" evidence="1">
    <location>
        <begin position="59"/>
        <end position="86"/>
    </location>
</feature>
<dbReference type="InterPro" id="IPR009057">
    <property type="entry name" value="Homeodomain-like_sf"/>
</dbReference>
<gene>
    <name evidence="2" type="ORF">ACFFTO_45160</name>
</gene>
<dbReference type="SUPFAM" id="SSF46689">
    <property type="entry name" value="Homeodomain-like"/>
    <property type="match status" value="1"/>
</dbReference>
<keyword evidence="3" id="KW-1185">Reference proteome</keyword>
<dbReference type="PANTHER" id="PTHR33215:SF13">
    <property type="entry name" value="PROTEIN DISTAL ANTENNA"/>
    <property type="match status" value="1"/>
</dbReference>
<sequence length="95" mass="11073">QRPRRVFTTEFKAQIVGLVQRGERTVPEVVRDFELTDSVVRKWIIQAERDAGTRTDGLTSDEKAELAALRRENKRLQEDVEILRRATAFFAKETR</sequence>
<protein>
    <submittedName>
        <fullName evidence="2">Transposase</fullName>
    </submittedName>
</protein>